<feature type="region of interest" description="Disordered" evidence="1">
    <location>
        <begin position="59"/>
        <end position="129"/>
    </location>
</feature>
<evidence type="ECO:0000313" key="2">
    <source>
        <dbReference type="EMBL" id="OMH83171.1"/>
    </source>
</evidence>
<comment type="caution">
    <text evidence="2">The sequence shown here is derived from an EMBL/GenBank/DDBJ whole genome shotgun (WGS) entry which is preliminary data.</text>
</comment>
<organism evidence="2 3">
    <name type="scientific">Zancudomyces culisetae</name>
    <name type="common">Gut fungus</name>
    <name type="synonym">Smittium culisetae</name>
    <dbReference type="NCBI Taxonomy" id="1213189"/>
    <lineage>
        <taxon>Eukaryota</taxon>
        <taxon>Fungi</taxon>
        <taxon>Fungi incertae sedis</taxon>
        <taxon>Zoopagomycota</taxon>
        <taxon>Kickxellomycotina</taxon>
        <taxon>Harpellomycetes</taxon>
        <taxon>Harpellales</taxon>
        <taxon>Legeriomycetaceae</taxon>
        <taxon>Zancudomyces</taxon>
    </lineage>
</organism>
<feature type="compositionally biased region" description="Basic residues" evidence="1">
    <location>
        <begin position="254"/>
        <end position="267"/>
    </location>
</feature>
<evidence type="ECO:0000256" key="1">
    <source>
        <dbReference type="SAM" id="MobiDB-lite"/>
    </source>
</evidence>
<proteinExistence type="predicted"/>
<feature type="region of interest" description="Disordered" evidence="1">
    <location>
        <begin position="238"/>
        <end position="273"/>
    </location>
</feature>
<feature type="compositionally biased region" description="Basic and acidic residues" evidence="1">
    <location>
        <begin position="1"/>
        <end position="12"/>
    </location>
</feature>
<evidence type="ECO:0000313" key="3">
    <source>
        <dbReference type="Proteomes" id="UP000188320"/>
    </source>
</evidence>
<gene>
    <name evidence="2" type="ORF">AX774_g3332</name>
</gene>
<protein>
    <submittedName>
        <fullName evidence="2">Uncharacterized protein</fullName>
    </submittedName>
</protein>
<feature type="compositionally biased region" description="Polar residues" evidence="1">
    <location>
        <begin position="20"/>
        <end position="32"/>
    </location>
</feature>
<reference evidence="3" key="1">
    <citation type="submission" date="2017-01" db="EMBL/GenBank/DDBJ databases">
        <authorList>
            <person name="Wang Y."/>
            <person name="White M."/>
            <person name="Kvist S."/>
            <person name="Moncalvo J.-M."/>
        </authorList>
    </citation>
    <scope>NUCLEOTIDE SEQUENCE [LARGE SCALE GENOMIC DNA]</scope>
    <source>
        <strain evidence="3">COL-18-3</strain>
    </source>
</reference>
<dbReference type="AlphaFoldDB" id="A0A1R1PQF7"/>
<feature type="compositionally biased region" description="Basic and acidic residues" evidence="1">
    <location>
        <begin position="111"/>
        <end position="128"/>
    </location>
</feature>
<dbReference type="Proteomes" id="UP000188320">
    <property type="component" value="Unassembled WGS sequence"/>
</dbReference>
<accession>A0A1R1PQF7</accession>
<dbReference type="EMBL" id="LSSK01000489">
    <property type="protein sequence ID" value="OMH83171.1"/>
    <property type="molecule type" value="Genomic_DNA"/>
</dbReference>
<name>A0A1R1PQF7_ZANCU</name>
<keyword evidence="3" id="KW-1185">Reference proteome</keyword>
<sequence length="495" mass="55900">MNKGSRNSDEKNRAKRRSTSSEGTGESRNSNKIILLQEEALDGNNGYLGYMTIPEQRYIHESGLQTTSSEQESREESSMSRSSMGEWENISSSELMSGTPEESRQRKRKEKWAEKEKTGNPRQPEDISNRMNLSFVNIYEKKHKKREDVGNLIAKGVPVQKGGFELGFGEEQPERELVQQRGVFDSKTPIATKLTRGSFTDSKLNEKKYITPNYHYYYSDEDGDQFEYEDLRGYRADNNLDDKDIKTGQQKYLKQGRSKGGHRKPRRVEKGLQLRKSIEAELMPSGKQRVAGSLPKHSDGVVLDPPYNVSRMIVRASPFGKKKTSPRSHSEIYYVSTRKNLASERTILSDSVQYRRAGTPSDQSTSALRKVARASCRKIAGLNALENAKKEAEGVCIPQNTSEPTQQRSFSARNIGHVGSLGVSDFRGSQSMYENPSVYVESLAHVPSVPPKPSKYLDDRGRFVLIAELLLKDSFYADQLIQLCIFCSTESVLLF</sequence>
<feature type="region of interest" description="Disordered" evidence="1">
    <location>
        <begin position="1"/>
        <end position="32"/>
    </location>
</feature>